<evidence type="ECO:0000313" key="4">
    <source>
        <dbReference type="Proteomes" id="UP001360560"/>
    </source>
</evidence>
<name>A0AAV5QTU4_9ASCO</name>
<dbReference type="GeneID" id="90076000"/>
<dbReference type="InterPro" id="IPR011990">
    <property type="entry name" value="TPR-like_helical_dom_sf"/>
</dbReference>
<comment type="caution">
    <text evidence="3">The sequence shown here is derived from an EMBL/GenBank/DDBJ whole genome shotgun (WGS) entry which is preliminary data.</text>
</comment>
<dbReference type="AlphaFoldDB" id="A0AAV5QTU4"/>
<proteinExistence type="predicted"/>
<keyword evidence="4" id="KW-1185">Reference proteome</keyword>
<evidence type="ECO:0000313" key="3">
    <source>
        <dbReference type="EMBL" id="GMM38025.1"/>
    </source>
</evidence>
<sequence>MFFGQTFSNISKGTAKKAGPSFFDSSYHLRNYTQLVVGPELFTSNTSKNGPFNGTYNRNQNQSNSQGHFPNYSNGLYSYYSTLALDPYTSSLAYHHFNNNNNNNCPASANRNIAASSLNPYANIDEEFIAANNRSSRNASANLHMMAPPTGAVAAGSAVALGFDHNNNNNHNHNHNNLLLDSTKDNNILYHTTLPQEPSSSLQKHQPKLSTQAGSPSNLLKLAIGGKRSYATVVANSTTAPEHFLKKNRVAEQKINDDEIHKSSIINKFVPHRPGYNVQLKARHLHQLKHAMDEVLENQQARNMLSGMKDCIAKENIVEVYPFYQALRRNELPISVPVFNIVLYCAANREVSGGESIEEKLTTVLTIYSDMVSQKLCPNNETYDIVLGCLFNGAFDSYKLYLDRQSTESSLDDDGAISVKKVDSGENYFKLGMEIFLAANYKTFQALSQPVYESLLVGLAMFGYKMKDSVTLKKLLNVLSKSNFEKNKLYYMSLIKYGCDVAVIENNTREEVSNRELGYKFMLNVYNEYKGRSVNEPALLKAQYDIYAVLMYSLCELNQFFTATKILDDLLISMRSGNHKLSQKNQTGGLNKVVMIYLIGLVANNKADRSRELYSKFEKAGVVYKNELSDQYFINLLINNCHSGDLPAAQELFQEHIMKIIDKSTLHYEQQHPISTKEGKSQLLFDSLIKSSMGVGQLANSISKAVGSYLTLNLHLNNTKEILQFINFDENHLSKTSKTLLTHLDEDGAYHIVQYLVNHNFPALRVMRVLDHLAHHKDETFDVNHLLGKLCNDVKFVEWCNNGDNCDILLQSSFLHRCDVEFSVKKYVAECERSNNINYNKYFGIMVVWFAYWRKAALITKESGQLPVINNELSFLAEEFDNLDNYYLQKNIDQELAAKVGTIQATGQPMSVEEEGFYSQLNAMVEFKNHVLGGQGRLMQA</sequence>
<keyword evidence="1" id="KW-0677">Repeat</keyword>
<reference evidence="3 4" key="1">
    <citation type="journal article" date="2023" name="Elife">
        <title>Identification of key yeast species and microbe-microbe interactions impacting larval growth of Drosophila in the wild.</title>
        <authorList>
            <person name="Mure A."/>
            <person name="Sugiura Y."/>
            <person name="Maeda R."/>
            <person name="Honda K."/>
            <person name="Sakurai N."/>
            <person name="Takahashi Y."/>
            <person name="Watada M."/>
            <person name="Katoh T."/>
            <person name="Gotoh A."/>
            <person name="Gotoh Y."/>
            <person name="Taniguchi I."/>
            <person name="Nakamura K."/>
            <person name="Hayashi T."/>
            <person name="Katayama T."/>
            <person name="Uemura T."/>
            <person name="Hattori Y."/>
        </authorList>
    </citation>
    <scope>NUCLEOTIDE SEQUENCE [LARGE SCALE GENOMIC DNA]</scope>
    <source>
        <strain evidence="3 4">SC-9</strain>
    </source>
</reference>
<dbReference type="EMBL" id="BTFZ01000013">
    <property type="protein sequence ID" value="GMM38025.1"/>
    <property type="molecule type" value="Genomic_DNA"/>
</dbReference>
<protein>
    <submittedName>
        <fullName evidence="3">Ribonuclease P</fullName>
    </submittedName>
</protein>
<accession>A0AAV5QTU4</accession>
<organism evidence="3 4">
    <name type="scientific">Saccharomycopsis crataegensis</name>
    <dbReference type="NCBI Taxonomy" id="43959"/>
    <lineage>
        <taxon>Eukaryota</taxon>
        <taxon>Fungi</taxon>
        <taxon>Dikarya</taxon>
        <taxon>Ascomycota</taxon>
        <taxon>Saccharomycotina</taxon>
        <taxon>Saccharomycetes</taxon>
        <taxon>Saccharomycopsidaceae</taxon>
        <taxon>Saccharomycopsis</taxon>
    </lineage>
</organism>
<dbReference type="InterPro" id="IPR013888">
    <property type="entry name" value="RNase_P_Rpm2_mt"/>
</dbReference>
<dbReference type="PANTHER" id="PTHR47941">
    <property type="entry name" value="PENTATRICOPEPTIDE REPEAT-CONTAINING PROTEIN 3, MITOCHONDRIAL"/>
    <property type="match status" value="1"/>
</dbReference>
<gene>
    <name evidence="3" type="ORF">DASC09_053500</name>
</gene>
<feature type="region of interest" description="Disordered" evidence="2">
    <location>
        <begin position="48"/>
        <end position="68"/>
    </location>
</feature>
<dbReference type="Proteomes" id="UP001360560">
    <property type="component" value="Unassembled WGS sequence"/>
</dbReference>
<dbReference type="Gene3D" id="1.25.40.10">
    <property type="entry name" value="Tetratricopeptide repeat domain"/>
    <property type="match status" value="1"/>
</dbReference>
<evidence type="ECO:0000256" key="2">
    <source>
        <dbReference type="SAM" id="MobiDB-lite"/>
    </source>
</evidence>
<dbReference type="Pfam" id="PF08579">
    <property type="entry name" value="RPM2"/>
    <property type="match status" value="1"/>
</dbReference>
<evidence type="ECO:0000256" key="1">
    <source>
        <dbReference type="ARBA" id="ARBA00022737"/>
    </source>
</evidence>
<dbReference type="RefSeq" id="XP_064855021.1">
    <property type="nucleotide sequence ID" value="XM_064998949.1"/>
</dbReference>